<organism evidence="1 2">
    <name type="scientific">Etheostoma spectabile</name>
    <name type="common">orangethroat darter</name>
    <dbReference type="NCBI Taxonomy" id="54343"/>
    <lineage>
        <taxon>Eukaryota</taxon>
        <taxon>Metazoa</taxon>
        <taxon>Chordata</taxon>
        <taxon>Craniata</taxon>
        <taxon>Vertebrata</taxon>
        <taxon>Euteleostomi</taxon>
        <taxon>Actinopterygii</taxon>
        <taxon>Neopterygii</taxon>
        <taxon>Teleostei</taxon>
        <taxon>Neoteleostei</taxon>
        <taxon>Acanthomorphata</taxon>
        <taxon>Eupercaria</taxon>
        <taxon>Perciformes</taxon>
        <taxon>Percoidei</taxon>
        <taxon>Percidae</taxon>
        <taxon>Etheostomatinae</taxon>
        <taxon>Etheostoma</taxon>
    </lineage>
</organism>
<dbReference type="EMBL" id="VOFY01000002">
    <property type="protein sequence ID" value="KAA8595205.1"/>
    <property type="molecule type" value="Genomic_DNA"/>
</dbReference>
<sequence length="143" mass="16422">MPSISNLLVIRSEVQLDIARSCKTLKKNYRYVGSVLTYNPTTPVLREMPFDIPMQCKYPRLFHSYKVGFYPKLQGALGFDVTGAQSFNLAKNMITSNSWTIDLSDKDGHDKIYPRMKFSDADVLVDDFNKAEHTDFLQNWGED</sequence>
<gene>
    <name evidence="1" type="ORF">FQN60_012340</name>
</gene>
<evidence type="ECO:0000313" key="1">
    <source>
        <dbReference type="EMBL" id="KAA8595205.1"/>
    </source>
</evidence>
<proteinExistence type="predicted"/>
<protein>
    <recommendedName>
        <fullName evidence="3">ZP domain-containing protein</fullName>
    </recommendedName>
</protein>
<reference evidence="1 2" key="1">
    <citation type="submission" date="2019-08" db="EMBL/GenBank/DDBJ databases">
        <title>A chromosome-level genome assembly, high-density linkage maps, and genome scans reveal the genomic architecture of hybrid incompatibilities underlying speciation via character displacement in darters (Percidae: Etheostominae).</title>
        <authorList>
            <person name="Moran R.L."/>
            <person name="Catchen J.M."/>
            <person name="Fuller R.C."/>
        </authorList>
    </citation>
    <scope>NUCLEOTIDE SEQUENCE [LARGE SCALE GENOMIC DNA]</scope>
    <source>
        <strain evidence="1">EspeVRDwgs_2016</strain>
        <tissue evidence="1">Muscle</tissue>
    </source>
</reference>
<evidence type="ECO:0008006" key="3">
    <source>
        <dbReference type="Google" id="ProtNLM"/>
    </source>
</evidence>
<name>A0A5J5DPC1_9PERO</name>
<keyword evidence="2" id="KW-1185">Reference proteome</keyword>
<dbReference type="AlphaFoldDB" id="A0A5J5DPC1"/>
<comment type="caution">
    <text evidence="1">The sequence shown here is derived from an EMBL/GenBank/DDBJ whole genome shotgun (WGS) entry which is preliminary data.</text>
</comment>
<accession>A0A5J5DPC1</accession>
<evidence type="ECO:0000313" key="2">
    <source>
        <dbReference type="Proteomes" id="UP000327493"/>
    </source>
</evidence>
<dbReference type="Proteomes" id="UP000327493">
    <property type="component" value="Chromosome 2"/>
</dbReference>